<evidence type="ECO:0000313" key="2">
    <source>
        <dbReference type="Proteomes" id="UP000195569"/>
    </source>
</evidence>
<organism evidence="1 2">
    <name type="scientific">Paraburkholderia piptadeniae</name>
    <dbReference type="NCBI Taxonomy" id="1701573"/>
    <lineage>
        <taxon>Bacteria</taxon>
        <taxon>Pseudomonadati</taxon>
        <taxon>Pseudomonadota</taxon>
        <taxon>Betaproteobacteria</taxon>
        <taxon>Burkholderiales</taxon>
        <taxon>Burkholderiaceae</taxon>
        <taxon>Paraburkholderia</taxon>
    </lineage>
</organism>
<proteinExistence type="predicted"/>
<evidence type="ECO:0000313" key="1">
    <source>
        <dbReference type="EMBL" id="SIT44080.1"/>
    </source>
</evidence>
<protein>
    <submittedName>
        <fullName evidence="1">Uncharacterized protein</fullName>
    </submittedName>
</protein>
<dbReference type="EMBL" id="CYGY02000038">
    <property type="protein sequence ID" value="SIT44080.1"/>
    <property type="molecule type" value="Genomic_DNA"/>
</dbReference>
<accession>A0A1N7S9M3</accession>
<sequence>MLRSTNHKRTGVKANGRSPIAALSQRAASDADLPFALTVHTLASGRFHAVSPFHRLLGKRSMRHSPIAFNNPFSRRVA</sequence>
<gene>
    <name evidence="1" type="ORF">BN2476_380015</name>
</gene>
<dbReference type="AlphaFoldDB" id="A0A1N7S9M3"/>
<reference evidence="1" key="1">
    <citation type="submission" date="2016-12" db="EMBL/GenBank/DDBJ databases">
        <authorList>
            <person name="Moulin L."/>
        </authorList>
    </citation>
    <scope>NUCLEOTIDE SEQUENCE [LARGE SCALE GENOMIC DNA]</scope>
    <source>
        <strain evidence="1">STM 7183</strain>
    </source>
</reference>
<dbReference type="Proteomes" id="UP000195569">
    <property type="component" value="Unassembled WGS sequence"/>
</dbReference>
<keyword evidence="2" id="KW-1185">Reference proteome</keyword>
<name>A0A1N7S9M3_9BURK</name>
<comment type="caution">
    <text evidence="1">The sequence shown here is derived from an EMBL/GenBank/DDBJ whole genome shotgun (WGS) entry which is preliminary data.</text>
</comment>